<reference evidence="1 2" key="1">
    <citation type="submission" date="2019-04" db="EMBL/GenBank/DDBJ databases">
        <title>Friends and foes A comparative genomics study of 23 Aspergillus species from section Flavi.</title>
        <authorList>
            <consortium name="DOE Joint Genome Institute"/>
            <person name="Kjaerbolling I."/>
            <person name="Vesth T."/>
            <person name="Frisvad J.C."/>
            <person name="Nybo J.L."/>
            <person name="Theobald S."/>
            <person name="Kildgaard S."/>
            <person name="Isbrandt T."/>
            <person name="Kuo A."/>
            <person name="Sato A."/>
            <person name="Lyhne E.K."/>
            <person name="Kogle M.E."/>
            <person name="Wiebenga A."/>
            <person name="Kun R.S."/>
            <person name="Lubbers R.J."/>
            <person name="Makela M.R."/>
            <person name="Barry K."/>
            <person name="Chovatia M."/>
            <person name="Clum A."/>
            <person name="Daum C."/>
            <person name="Haridas S."/>
            <person name="He G."/>
            <person name="LaButti K."/>
            <person name="Lipzen A."/>
            <person name="Mondo S."/>
            <person name="Riley R."/>
            <person name="Salamov A."/>
            <person name="Simmons B.A."/>
            <person name="Magnuson J.K."/>
            <person name="Henrissat B."/>
            <person name="Mortensen U.H."/>
            <person name="Larsen T.O."/>
            <person name="Devries R.P."/>
            <person name="Grigoriev I.V."/>
            <person name="Machida M."/>
            <person name="Baker S.E."/>
            <person name="Andersen M.R."/>
        </authorList>
    </citation>
    <scope>NUCLEOTIDE SEQUENCE [LARGE SCALE GENOMIC DNA]</scope>
    <source>
        <strain evidence="1 2">IBT 18842</strain>
    </source>
</reference>
<dbReference type="AlphaFoldDB" id="A0A5N6TGR5"/>
<keyword evidence="2" id="KW-1185">Reference proteome</keyword>
<accession>A0A5N6TGR5</accession>
<sequence>MRFILPSETCTMQKPVLSCFVLSFRIGGKNTPIQKRRPSSLICGLILMTFSILGECSTTQGSRRGKILRF</sequence>
<proteinExistence type="predicted"/>
<protein>
    <submittedName>
        <fullName evidence="1">Uncharacterized protein</fullName>
    </submittedName>
</protein>
<name>A0A5N6TGR5_ASPAV</name>
<dbReference type="EMBL" id="ML742340">
    <property type="protein sequence ID" value="KAE8145497.1"/>
    <property type="molecule type" value="Genomic_DNA"/>
</dbReference>
<gene>
    <name evidence="1" type="ORF">BDV25DRAFT_164561</name>
</gene>
<evidence type="ECO:0000313" key="2">
    <source>
        <dbReference type="Proteomes" id="UP000325780"/>
    </source>
</evidence>
<dbReference type="Proteomes" id="UP000325780">
    <property type="component" value="Unassembled WGS sequence"/>
</dbReference>
<evidence type="ECO:0000313" key="1">
    <source>
        <dbReference type="EMBL" id="KAE8145497.1"/>
    </source>
</evidence>
<organism evidence="1 2">
    <name type="scientific">Aspergillus avenaceus</name>
    <dbReference type="NCBI Taxonomy" id="36643"/>
    <lineage>
        <taxon>Eukaryota</taxon>
        <taxon>Fungi</taxon>
        <taxon>Dikarya</taxon>
        <taxon>Ascomycota</taxon>
        <taxon>Pezizomycotina</taxon>
        <taxon>Eurotiomycetes</taxon>
        <taxon>Eurotiomycetidae</taxon>
        <taxon>Eurotiales</taxon>
        <taxon>Aspergillaceae</taxon>
        <taxon>Aspergillus</taxon>
        <taxon>Aspergillus subgen. Circumdati</taxon>
    </lineage>
</organism>